<dbReference type="EMBL" id="JACHIR010000001">
    <property type="protein sequence ID" value="MBB5896492.1"/>
    <property type="molecule type" value="Genomic_DNA"/>
</dbReference>
<feature type="domain" description="Pyridoxamine kinase/Phosphomethylpyrimidine kinase" evidence="6">
    <location>
        <begin position="27"/>
        <end position="271"/>
    </location>
</feature>
<proteinExistence type="predicted"/>
<dbReference type="InterPro" id="IPR013749">
    <property type="entry name" value="PM/HMP-P_kinase-1"/>
</dbReference>
<gene>
    <name evidence="7" type="ORF">BJ998_007688</name>
</gene>
<dbReference type="PANTHER" id="PTHR20858:SF17">
    <property type="entry name" value="HYDROXYMETHYLPYRIMIDINE_PHOSPHOMETHYLPYRIMIDINE KINASE THI20-RELATED"/>
    <property type="match status" value="1"/>
</dbReference>
<dbReference type="AlphaFoldDB" id="A0A7W9KPT8"/>
<dbReference type="PANTHER" id="PTHR20858">
    <property type="entry name" value="PHOSPHOMETHYLPYRIMIDINE KINASE"/>
    <property type="match status" value="1"/>
</dbReference>
<name>A0A7W9KPT8_9PSEU</name>
<reference evidence="7 8" key="1">
    <citation type="submission" date="2020-08" db="EMBL/GenBank/DDBJ databases">
        <title>Sequencing the genomes of 1000 actinobacteria strains.</title>
        <authorList>
            <person name="Klenk H.-P."/>
        </authorList>
    </citation>
    <scope>NUCLEOTIDE SEQUENCE [LARGE SCALE GENOMIC DNA]</scope>
    <source>
        <strain evidence="7 8">DSM 43851</strain>
    </source>
</reference>
<dbReference type="Gene3D" id="3.40.1190.20">
    <property type="match status" value="1"/>
</dbReference>
<dbReference type="GO" id="GO:0009228">
    <property type="term" value="P:thiamine biosynthetic process"/>
    <property type="evidence" value="ECO:0007669"/>
    <property type="project" value="UniProtKB-KW"/>
</dbReference>
<comment type="caution">
    <text evidence="7">The sequence shown here is derived from an EMBL/GenBank/DDBJ whole genome shotgun (WGS) entry which is preliminary data.</text>
</comment>
<evidence type="ECO:0000256" key="2">
    <source>
        <dbReference type="ARBA" id="ARBA00000565"/>
    </source>
</evidence>
<dbReference type="UniPathway" id="UPA00060">
    <property type="reaction ID" value="UER00138"/>
</dbReference>
<keyword evidence="8" id="KW-1185">Reference proteome</keyword>
<evidence type="ECO:0000313" key="7">
    <source>
        <dbReference type="EMBL" id="MBB5896492.1"/>
    </source>
</evidence>
<comment type="pathway">
    <text evidence="4">Cofactor biosynthesis; thiamine diphosphate biosynthesis; 4-amino-2-methyl-5-diphosphomethylpyrimidine from 5-amino-1-(5-phospho-D-ribosyl)imidazole: step 3/3.</text>
</comment>
<dbReference type="Pfam" id="PF08543">
    <property type="entry name" value="Phos_pyr_kin"/>
    <property type="match status" value="1"/>
</dbReference>
<comment type="function">
    <text evidence="3">Catalyzes the phosphorylation of hydroxymethylpyrimidine phosphate (HMP-P) to HMP-PP, and of HMP to HMP-P.</text>
</comment>
<dbReference type="InterPro" id="IPR004399">
    <property type="entry name" value="HMP/HMP-P_kinase_dom"/>
</dbReference>
<protein>
    <submittedName>
        <fullName evidence="7">Hydroxymethylpyrimidine/phosphomethylpyrimidine kinase</fullName>
        <ecNumber evidence="7">2.7.1.49</ecNumber>
        <ecNumber evidence="7">2.7.4.7</ecNumber>
    </submittedName>
</protein>
<organism evidence="7 8">
    <name type="scientific">Kutzneria kofuensis</name>
    <dbReference type="NCBI Taxonomy" id="103725"/>
    <lineage>
        <taxon>Bacteria</taxon>
        <taxon>Bacillati</taxon>
        <taxon>Actinomycetota</taxon>
        <taxon>Actinomycetes</taxon>
        <taxon>Pseudonocardiales</taxon>
        <taxon>Pseudonocardiaceae</taxon>
        <taxon>Kutzneria</taxon>
    </lineage>
</organism>
<keyword evidence="7" id="KW-0808">Transferase</keyword>
<dbReference type="GO" id="GO:0008972">
    <property type="term" value="F:phosphomethylpyrimidine kinase activity"/>
    <property type="evidence" value="ECO:0007669"/>
    <property type="project" value="UniProtKB-EC"/>
</dbReference>
<keyword evidence="7" id="KW-0418">Kinase</keyword>
<dbReference type="EC" id="2.7.1.49" evidence="7"/>
<dbReference type="GO" id="GO:0009229">
    <property type="term" value="P:thiamine diphosphate biosynthetic process"/>
    <property type="evidence" value="ECO:0007669"/>
    <property type="project" value="UniProtKB-UniPathway"/>
</dbReference>
<dbReference type="EC" id="2.7.4.7" evidence="7"/>
<dbReference type="RefSeq" id="WP_184868135.1">
    <property type="nucleotide sequence ID" value="NZ_BAAAWY010000016.1"/>
</dbReference>
<accession>A0A7W9KPT8</accession>
<evidence type="ECO:0000256" key="5">
    <source>
        <dbReference type="ARBA" id="ARBA00022977"/>
    </source>
</evidence>
<sequence>MSVTPLAPYHFPGKAQRTRCVTIGSSDSSAGAGIQGDLKAFSSVGAYGASVVVGVTAQNTTGVSASAAIDPKLVESQLKAVLDDVGADGVKVGTSWNAPLVWTLVDRLVWLDDIPVVVDPVMETAAGSALGGSEESVVAIREGLLPLAWVVTPNVREARRITRLDEDAPPEQLAEELVQLGAQAALITDAFPDDPEVCDWLFDGEKHHEIRGPRASTRCDHGAGCAHSALLTVFLARGVDLVGAAHQAHEAVSLAIQRGAADIGAGRHPVDLLAGSVDW</sequence>
<evidence type="ECO:0000313" key="8">
    <source>
        <dbReference type="Proteomes" id="UP000585638"/>
    </source>
</evidence>
<keyword evidence="5" id="KW-0784">Thiamine biosynthesis</keyword>
<dbReference type="InterPro" id="IPR029056">
    <property type="entry name" value="Ribokinase-like"/>
</dbReference>
<dbReference type="GO" id="GO:0008902">
    <property type="term" value="F:hydroxymethylpyrimidine kinase activity"/>
    <property type="evidence" value="ECO:0007669"/>
    <property type="project" value="UniProtKB-EC"/>
</dbReference>
<evidence type="ECO:0000256" key="1">
    <source>
        <dbReference type="ARBA" id="ARBA00000151"/>
    </source>
</evidence>
<evidence type="ECO:0000259" key="6">
    <source>
        <dbReference type="Pfam" id="PF08543"/>
    </source>
</evidence>
<evidence type="ECO:0000256" key="4">
    <source>
        <dbReference type="ARBA" id="ARBA00004769"/>
    </source>
</evidence>
<evidence type="ECO:0000256" key="3">
    <source>
        <dbReference type="ARBA" id="ARBA00003848"/>
    </source>
</evidence>
<dbReference type="CDD" id="cd01169">
    <property type="entry name" value="HMPP_kinase"/>
    <property type="match status" value="1"/>
</dbReference>
<dbReference type="Proteomes" id="UP000585638">
    <property type="component" value="Unassembled WGS sequence"/>
</dbReference>
<dbReference type="GO" id="GO:0005829">
    <property type="term" value="C:cytosol"/>
    <property type="evidence" value="ECO:0007669"/>
    <property type="project" value="TreeGrafter"/>
</dbReference>
<comment type="catalytic activity">
    <reaction evidence="2">
        <text>4-amino-2-methyl-5-(phosphooxymethyl)pyrimidine + ATP = 4-amino-2-methyl-5-(diphosphooxymethyl)pyrimidine + ADP</text>
        <dbReference type="Rhea" id="RHEA:19893"/>
        <dbReference type="ChEBI" id="CHEBI:30616"/>
        <dbReference type="ChEBI" id="CHEBI:57841"/>
        <dbReference type="ChEBI" id="CHEBI:58354"/>
        <dbReference type="ChEBI" id="CHEBI:456216"/>
        <dbReference type="EC" id="2.7.4.7"/>
    </reaction>
</comment>
<dbReference type="SUPFAM" id="SSF53613">
    <property type="entry name" value="Ribokinase-like"/>
    <property type="match status" value="1"/>
</dbReference>
<comment type="catalytic activity">
    <reaction evidence="1">
        <text>4-amino-5-hydroxymethyl-2-methylpyrimidine + ATP = 4-amino-2-methyl-5-(phosphooxymethyl)pyrimidine + ADP + H(+)</text>
        <dbReference type="Rhea" id="RHEA:23096"/>
        <dbReference type="ChEBI" id="CHEBI:15378"/>
        <dbReference type="ChEBI" id="CHEBI:16892"/>
        <dbReference type="ChEBI" id="CHEBI:30616"/>
        <dbReference type="ChEBI" id="CHEBI:58354"/>
        <dbReference type="ChEBI" id="CHEBI:456216"/>
        <dbReference type="EC" id="2.7.1.49"/>
    </reaction>
</comment>